<reference evidence="1" key="1">
    <citation type="submission" date="2023-05" db="EMBL/GenBank/DDBJ databases">
        <authorList>
            <person name="Stuckert A."/>
        </authorList>
    </citation>
    <scope>NUCLEOTIDE SEQUENCE</scope>
</reference>
<proteinExistence type="predicted"/>
<feature type="non-terminal residue" evidence="1">
    <location>
        <position position="92"/>
    </location>
</feature>
<sequence>MLENFFFLYIEQYICEFMIPSVKCSSPTLAALMQPHRKTLPPSCFSIDTMHFPLYSSPLRCHTVLKPLVPRTFILVSSLQNAVPEVFFFSLG</sequence>
<evidence type="ECO:0000313" key="2">
    <source>
        <dbReference type="Proteomes" id="UP001162483"/>
    </source>
</evidence>
<name>A0ABN9D8R3_9NEOB</name>
<dbReference type="EMBL" id="CATNWA010014203">
    <property type="protein sequence ID" value="CAI9568929.1"/>
    <property type="molecule type" value="Genomic_DNA"/>
</dbReference>
<evidence type="ECO:0000313" key="1">
    <source>
        <dbReference type="EMBL" id="CAI9568929.1"/>
    </source>
</evidence>
<protein>
    <submittedName>
        <fullName evidence="1">Uncharacterized protein</fullName>
    </submittedName>
</protein>
<organism evidence="1 2">
    <name type="scientific">Staurois parvus</name>
    <dbReference type="NCBI Taxonomy" id="386267"/>
    <lineage>
        <taxon>Eukaryota</taxon>
        <taxon>Metazoa</taxon>
        <taxon>Chordata</taxon>
        <taxon>Craniata</taxon>
        <taxon>Vertebrata</taxon>
        <taxon>Euteleostomi</taxon>
        <taxon>Amphibia</taxon>
        <taxon>Batrachia</taxon>
        <taxon>Anura</taxon>
        <taxon>Neobatrachia</taxon>
        <taxon>Ranoidea</taxon>
        <taxon>Ranidae</taxon>
        <taxon>Staurois</taxon>
    </lineage>
</organism>
<keyword evidence="2" id="KW-1185">Reference proteome</keyword>
<accession>A0ABN9D8R3</accession>
<gene>
    <name evidence="1" type="ORF">SPARVUS_LOCUS6840930</name>
</gene>
<dbReference type="Proteomes" id="UP001162483">
    <property type="component" value="Unassembled WGS sequence"/>
</dbReference>
<comment type="caution">
    <text evidence="1">The sequence shown here is derived from an EMBL/GenBank/DDBJ whole genome shotgun (WGS) entry which is preliminary data.</text>
</comment>